<organism evidence="2">
    <name type="scientific">Campylobacter coli</name>
    <dbReference type="NCBI Taxonomy" id="195"/>
    <lineage>
        <taxon>Bacteria</taxon>
        <taxon>Pseudomonadati</taxon>
        <taxon>Campylobacterota</taxon>
        <taxon>Epsilonproteobacteria</taxon>
        <taxon>Campylobacterales</taxon>
        <taxon>Campylobacteraceae</taxon>
        <taxon>Campylobacter</taxon>
    </lineage>
</organism>
<feature type="region of interest" description="Disordered" evidence="1">
    <location>
        <begin position="66"/>
        <end position="85"/>
    </location>
</feature>
<evidence type="ECO:0000256" key="1">
    <source>
        <dbReference type="SAM" id="MobiDB-lite"/>
    </source>
</evidence>
<evidence type="ECO:0008006" key="3">
    <source>
        <dbReference type="Google" id="ProtNLM"/>
    </source>
</evidence>
<name>A0A7T8KSE7_CAMCO</name>
<protein>
    <recommendedName>
        <fullName evidence="3">Invasion antigen CiaC</fullName>
    </recommendedName>
</protein>
<evidence type="ECO:0000313" key="2">
    <source>
        <dbReference type="EMBL" id="QQP61241.1"/>
    </source>
</evidence>
<dbReference type="EMBL" id="MT780492">
    <property type="protein sequence ID" value="QQP61241.1"/>
    <property type="molecule type" value="Genomic_DNA"/>
</dbReference>
<reference evidence="2" key="1">
    <citation type="journal article" date="2020" name="Vet. Microbiol.">
        <title>Novel insertion sequence ISChh1-like mediating acquisition of optrA gene in foodborne pathogen Campylobacter coli of swine origin.</title>
        <authorList>
            <person name="Tang Y."/>
            <person name="Lai Y."/>
            <person name="Wang X."/>
            <person name="Lei C."/>
            <person name="Li C."/>
            <person name="Kong L."/>
            <person name="Wang Y."/>
            <person name="Wang H."/>
        </authorList>
    </citation>
    <scope>NUCLEOTIDE SEQUENCE</scope>
    <source>
        <strain evidence="2">SH_72</strain>
    </source>
</reference>
<proteinExistence type="predicted"/>
<sequence>MIKNFLKNYPKFLNWNKNCLSNLKSKKQKEEKMVVKDIQTTSSSMFSATTKVKEKSTSADEFQATLNEVKNKEEKEDKKTSSSEFTNEDLDLSAVKEDFKSYAWQKMREDQYKKNEEDLLNKLFATIDAGNTAKI</sequence>
<feature type="compositionally biased region" description="Basic and acidic residues" evidence="1">
    <location>
        <begin position="69"/>
        <end position="81"/>
    </location>
</feature>
<accession>A0A7T8KSE7</accession>
<dbReference type="AlphaFoldDB" id="A0A7T8KSE7"/>